<keyword evidence="7" id="KW-0479">Metal-binding</keyword>
<dbReference type="GO" id="GO:0005789">
    <property type="term" value="C:endoplasmic reticulum membrane"/>
    <property type="evidence" value="ECO:0007669"/>
    <property type="project" value="TreeGrafter"/>
</dbReference>
<keyword evidence="7" id="KW-0106">Calcium</keyword>
<feature type="binding site" evidence="7">
    <location>
        <position position="57"/>
    </location>
    <ligand>
        <name>Ca(2+)</name>
        <dbReference type="ChEBI" id="CHEBI:29108"/>
    </ligand>
</feature>
<dbReference type="InterPro" id="IPR008901">
    <property type="entry name" value="ACER"/>
</dbReference>
<feature type="transmembrane region" description="Helical" evidence="9">
    <location>
        <begin position="6"/>
        <end position="23"/>
    </location>
</feature>
<keyword evidence="3 9" id="KW-0812">Transmembrane</keyword>
<feature type="transmembrane region" description="Helical" evidence="9">
    <location>
        <begin position="180"/>
        <end position="204"/>
    </location>
</feature>
<name>A0AB34J536_PRYPA</name>
<feature type="transmembrane region" description="Helical" evidence="9">
    <location>
        <begin position="256"/>
        <end position="275"/>
    </location>
</feature>
<feature type="transmembrane region" description="Helical" evidence="9">
    <location>
        <begin position="216"/>
        <end position="236"/>
    </location>
</feature>
<protein>
    <recommendedName>
        <fullName evidence="12">Alkaline ceramidase</fullName>
    </recommendedName>
</protein>
<keyword evidence="5 9" id="KW-1133">Transmembrane helix</keyword>
<dbReference type="PANTHER" id="PTHR46187">
    <property type="entry name" value="ALKALINE CERAMIDASE 3"/>
    <property type="match status" value="1"/>
</dbReference>
<dbReference type="AlphaFoldDB" id="A0AB34J536"/>
<evidence type="ECO:0000313" key="10">
    <source>
        <dbReference type="EMBL" id="KAL1511327.1"/>
    </source>
</evidence>
<evidence type="ECO:0000256" key="8">
    <source>
        <dbReference type="PIRSR" id="PIRSR608901-2"/>
    </source>
</evidence>
<keyword evidence="6 9" id="KW-0472">Membrane</keyword>
<evidence type="ECO:0000313" key="11">
    <source>
        <dbReference type="Proteomes" id="UP001515480"/>
    </source>
</evidence>
<dbReference type="Proteomes" id="UP001515480">
    <property type="component" value="Unassembled WGS sequence"/>
</dbReference>
<organism evidence="10 11">
    <name type="scientific">Prymnesium parvum</name>
    <name type="common">Toxic golden alga</name>
    <dbReference type="NCBI Taxonomy" id="97485"/>
    <lineage>
        <taxon>Eukaryota</taxon>
        <taxon>Haptista</taxon>
        <taxon>Haptophyta</taxon>
        <taxon>Prymnesiophyceae</taxon>
        <taxon>Prymnesiales</taxon>
        <taxon>Prymnesiaceae</taxon>
        <taxon>Prymnesium</taxon>
    </lineage>
</organism>
<comment type="cofactor">
    <cofactor evidence="8">
        <name>Zn(2+)</name>
        <dbReference type="ChEBI" id="CHEBI:29105"/>
    </cofactor>
</comment>
<keyword evidence="4" id="KW-0378">Hydrolase</keyword>
<evidence type="ECO:0000256" key="4">
    <source>
        <dbReference type="ARBA" id="ARBA00022801"/>
    </source>
</evidence>
<dbReference type="PANTHER" id="PTHR46187:SF3">
    <property type="entry name" value="ALKALINE CERAMIDASE 3"/>
    <property type="match status" value="1"/>
</dbReference>
<evidence type="ECO:0000256" key="6">
    <source>
        <dbReference type="ARBA" id="ARBA00023136"/>
    </source>
</evidence>
<evidence type="ECO:0000256" key="2">
    <source>
        <dbReference type="ARBA" id="ARBA00009780"/>
    </source>
</evidence>
<proteinExistence type="inferred from homology"/>
<dbReference type="GO" id="GO:0016811">
    <property type="term" value="F:hydrolase activity, acting on carbon-nitrogen (but not peptide) bonds, in linear amides"/>
    <property type="evidence" value="ECO:0007669"/>
    <property type="project" value="InterPro"/>
</dbReference>
<reference evidence="10 11" key="1">
    <citation type="journal article" date="2024" name="Science">
        <title>Giant polyketide synthase enzymes in the biosynthesis of giant marine polyether toxins.</title>
        <authorList>
            <person name="Fallon T.R."/>
            <person name="Shende V.V."/>
            <person name="Wierzbicki I.H."/>
            <person name="Pendleton A.L."/>
            <person name="Watervoot N.F."/>
            <person name="Auber R.P."/>
            <person name="Gonzalez D.J."/>
            <person name="Wisecaver J.H."/>
            <person name="Moore B.S."/>
        </authorList>
    </citation>
    <scope>NUCLEOTIDE SEQUENCE [LARGE SCALE GENOMIC DNA]</scope>
    <source>
        <strain evidence="10 11">12B1</strain>
    </source>
</reference>
<evidence type="ECO:0000256" key="9">
    <source>
        <dbReference type="SAM" id="Phobius"/>
    </source>
</evidence>
<feature type="binding site" evidence="7">
    <location>
        <position position="66"/>
    </location>
    <ligand>
        <name>Ca(2+)</name>
        <dbReference type="ChEBI" id="CHEBI:29108"/>
    </ligand>
</feature>
<sequence length="319" mass="35142">MHPAWPLLVFSFLLSFTTIFYAFRTPSTIAVNATTPSPAFPSSWGDVDSDFDWCELNNRVSPHVSEPFNTITSAAYPITALFAWRAHAPLALSPWHRLNLCATIAMGAGSMIFHGTLRYWAQLLDELPLYSMALLAAASLRQRHTRAAGVQPFVAGWVLLLTAVLLFSERSSPLHVAFRVIMACSFSVAFVFIFTVGASIGNEIDMMRPGSDGASLFRGTFVSFVVAIASWIADIVFCHELQALPSGLPYPQLHAFGWHLGTCYGLLQLFCLMLLHQHVVRDQGQAILQWVAGGLVPRVRPVGLVHASNSFKSEHKKNI</sequence>
<comment type="caution">
    <text evidence="10">The sequence shown here is derived from an EMBL/GenBank/DDBJ whole genome shotgun (WGS) entry which is preliminary data.</text>
</comment>
<comment type="subcellular location">
    <subcellularLocation>
        <location evidence="1">Membrane</location>
        <topology evidence="1">Multi-pass membrane protein</topology>
    </subcellularLocation>
</comment>
<dbReference type="GO" id="GO:0046514">
    <property type="term" value="P:ceramide catabolic process"/>
    <property type="evidence" value="ECO:0007669"/>
    <property type="project" value="TreeGrafter"/>
</dbReference>
<feature type="transmembrane region" description="Helical" evidence="9">
    <location>
        <begin position="150"/>
        <end position="168"/>
    </location>
</feature>
<evidence type="ECO:0000256" key="3">
    <source>
        <dbReference type="ARBA" id="ARBA00022692"/>
    </source>
</evidence>
<feature type="binding site" evidence="8">
    <location>
        <position position="254"/>
    </location>
    <ligand>
        <name>Zn(2+)</name>
        <dbReference type="ChEBI" id="CHEBI:29105"/>
        <note>catalytic</note>
    </ligand>
</feature>
<evidence type="ECO:0000256" key="7">
    <source>
        <dbReference type="PIRSR" id="PIRSR608901-1"/>
    </source>
</evidence>
<dbReference type="EMBL" id="JBGBPQ010000014">
    <property type="protein sequence ID" value="KAL1511327.1"/>
    <property type="molecule type" value="Genomic_DNA"/>
</dbReference>
<dbReference type="GO" id="GO:0046513">
    <property type="term" value="P:ceramide biosynthetic process"/>
    <property type="evidence" value="ECO:0007669"/>
    <property type="project" value="TreeGrafter"/>
</dbReference>
<evidence type="ECO:0000256" key="1">
    <source>
        <dbReference type="ARBA" id="ARBA00004141"/>
    </source>
</evidence>
<feature type="binding site" evidence="8">
    <location>
        <position position="259"/>
    </location>
    <ligand>
        <name>Zn(2+)</name>
        <dbReference type="ChEBI" id="CHEBI:29105"/>
        <note>catalytic</note>
    </ligand>
</feature>
<gene>
    <name evidence="10" type="ORF">AB1Y20_006132</name>
</gene>
<evidence type="ECO:0000256" key="5">
    <source>
        <dbReference type="ARBA" id="ARBA00022989"/>
    </source>
</evidence>
<dbReference type="GO" id="GO:0046872">
    <property type="term" value="F:metal ion binding"/>
    <property type="evidence" value="ECO:0007669"/>
    <property type="project" value="UniProtKB-KW"/>
</dbReference>
<feature type="binding site" evidence="7">
    <location>
        <position position="53"/>
    </location>
    <ligand>
        <name>Ca(2+)</name>
        <dbReference type="ChEBI" id="CHEBI:29108"/>
    </ligand>
</feature>
<feature type="binding site" evidence="7">
    <location>
        <position position="55"/>
    </location>
    <ligand>
        <name>Ca(2+)</name>
        <dbReference type="ChEBI" id="CHEBI:29108"/>
    </ligand>
</feature>
<feature type="binding site" evidence="8">
    <location>
        <position position="114"/>
    </location>
    <ligand>
        <name>Zn(2+)</name>
        <dbReference type="ChEBI" id="CHEBI:29105"/>
        <note>catalytic</note>
    </ligand>
</feature>
<dbReference type="Pfam" id="PF05875">
    <property type="entry name" value="Ceramidase"/>
    <property type="match status" value="1"/>
</dbReference>
<accession>A0AB34J536</accession>
<feature type="binding site" evidence="7">
    <location>
        <position position="52"/>
    </location>
    <ligand>
        <name>Ca(2+)</name>
        <dbReference type="ChEBI" id="CHEBI:29108"/>
    </ligand>
</feature>
<evidence type="ECO:0008006" key="12">
    <source>
        <dbReference type="Google" id="ProtNLM"/>
    </source>
</evidence>
<comment type="similarity">
    <text evidence="2">Belongs to the alkaline ceramidase family.</text>
</comment>
<keyword evidence="11" id="KW-1185">Reference proteome</keyword>
<keyword evidence="8" id="KW-0862">Zinc</keyword>